<feature type="compositionally biased region" description="Acidic residues" evidence="1">
    <location>
        <begin position="133"/>
        <end position="142"/>
    </location>
</feature>
<dbReference type="PANTHER" id="PTHR16124">
    <property type="entry name" value="MIS18-BINDING PROTEIN 1"/>
    <property type="match status" value="1"/>
</dbReference>
<dbReference type="CDD" id="cd00167">
    <property type="entry name" value="SANT"/>
    <property type="match status" value="1"/>
</dbReference>
<dbReference type="PANTHER" id="PTHR16124:SF3">
    <property type="entry name" value="MIS18-BINDING PROTEIN 1"/>
    <property type="match status" value="1"/>
</dbReference>
<dbReference type="Proteomes" id="UP000001357">
    <property type="component" value="Unassembled WGS sequence"/>
</dbReference>
<reference evidence="3 4" key="1">
    <citation type="journal article" date="2008" name="Nature">
        <title>The genome of the choanoflagellate Monosiga brevicollis and the origin of metazoans.</title>
        <authorList>
            <consortium name="JGI Sequencing"/>
            <person name="King N."/>
            <person name="Westbrook M.J."/>
            <person name="Young S.L."/>
            <person name="Kuo A."/>
            <person name="Abedin M."/>
            <person name="Chapman J."/>
            <person name="Fairclough S."/>
            <person name="Hellsten U."/>
            <person name="Isogai Y."/>
            <person name="Letunic I."/>
            <person name="Marr M."/>
            <person name="Pincus D."/>
            <person name="Putnam N."/>
            <person name="Rokas A."/>
            <person name="Wright K.J."/>
            <person name="Zuzow R."/>
            <person name="Dirks W."/>
            <person name="Good M."/>
            <person name="Goodstein D."/>
            <person name="Lemons D."/>
            <person name="Li W."/>
            <person name="Lyons J.B."/>
            <person name="Morris A."/>
            <person name="Nichols S."/>
            <person name="Richter D.J."/>
            <person name="Salamov A."/>
            <person name="Bork P."/>
            <person name="Lim W.A."/>
            <person name="Manning G."/>
            <person name="Miller W.T."/>
            <person name="McGinnis W."/>
            <person name="Shapiro H."/>
            <person name="Tjian R."/>
            <person name="Grigoriev I.V."/>
            <person name="Rokhsar D."/>
        </authorList>
    </citation>
    <scope>NUCLEOTIDE SEQUENCE [LARGE SCALE GENOMIC DNA]</scope>
    <source>
        <strain evidence="4">MX1 / ATCC 50154</strain>
    </source>
</reference>
<dbReference type="AlphaFoldDB" id="A9V4M1"/>
<feature type="region of interest" description="Disordered" evidence="1">
    <location>
        <begin position="459"/>
        <end position="509"/>
    </location>
</feature>
<feature type="region of interest" description="Disordered" evidence="1">
    <location>
        <begin position="536"/>
        <end position="696"/>
    </location>
</feature>
<feature type="region of interest" description="Disordered" evidence="1">
    <location>
        <begin position="1"/>
        <end position="194"/>
    </location>
</feature>
<name>A9V4M1_MONBE</name>
<dbReference type="InterPro" id="IPR015216">
    <property type="entry name" value="SANTA"/>
</dbReference>
<dbReference type="SMART" id="SM00717">
    <property type="entry name" value="SANT"/>
    <property type="match status" value="1"/>
</dbReference>
<dbReference type="InterPro" id="IPR039110">
    <property type="entry name" value="KNL2-like"/>
</dbReference>
<feature type="compositionally biased region" description="Polar residues" evidence="1">
    <location>
        <begin position="391"/>
        <end position="409"/>
    </location>
</feature>
<feature type="compositionally biased region" description="Acidic residues" evidence="1">
    <location>
        <begin position="630"/>
        <end position="640"/>
    </location>
</feature>
<sequence length="883" mass="96212">MPLAEGRPGSLLANESRDVLNSSSPGVGALTRQLPPTPAPATNSDRDELQISSLDGHDLPSPALSPIANDEPSPDGMNSDDQGSPDDAHDDSDQSDDLIGHSRRSKKRHGALLQSDDDSGDNEDEKSKQPHADEDEDEDEAEDGHGRRNRHRSSSADNLADTTIVEHAPRKSTSSSSAKKSRAKASSTAPPSKKSAVKVTALLDWWVFFSSSGVRIRGYIPDTTRQQLGPGTSSTMMRTTIIVKRVESRLVMSKSGSQYKLTGNFVEEECRQAGVDDRLIDAFARCNNGKGGFPSNWRTVCDDSIAQARVEAHRRRLLDQTAATTAKPKPDTKTKGAKQPPPTKTPKSPAKSTKASAAAPRRSSASVTKAKTASSKTPATPETPTRDARTHQSASSTNRSARNTPSTPAQEARDELAISTSRRSGRIRFKPLNYWASEEEDILLQTQEAVRHFAELRKRDEQAQKSEQRRLAAEALGTSPKLKAPRSKLAESGSNKTKRNRKADSGISEYEAAREKNIAANKRALSELGLVGAAKAARHKNADQQDDVLLDSLLGDADSPAPEASTGSKGKRLQASPPVARAKAPKLESPPSPSLADDEPPPVAAMSEHSESTRVSGVDLPELGSRVEDGASEDESEAVPEDQTAQHTRRSTRLKRKEVLARARAVAATRAQAARVEDTTQPSEEEESDVWTQKEEAALRRAMREHQRLNTRPGASRKPDLWTFVAQRVGTRSARECCAHHLAVKGEEDASHALRVEVPKEPIDKTEVMQGLLGSKPNTLKRREHVRAAAALRNQDYEDDALADEPVRRRGRLNTADVPTFATPQAPARRRARLPSSDADDDFDEPPLLQPASPKPEDTPGLLHQPVRRAQADRIINRQKRRR</sequence>
<evidence type="ECO:0000313" key="4">
    <source>
        <dbReference type="Proteomes" id="UP000001357"/>
    </source>
</evidence>
<feature type="compositionally biased region" description="Basic and acidic residues" evidence="1">
    <location>
        <begin position="459"/>
        <end position="472"/>
    </location>
</feature>
<dbReference type="InParanoid" id="A9V4M1"/>
<dbReference type="RefSeq" id="XP_001747655.1">
    <property type="nucleotide sequence ID" value="XM_001747603.1"/>
</dbReference>
<dbReference type="KEGG" id="mbr:MONBRDRAFT_33299"/>
<feature type="domain" description="Myb-like" evidence="2">
    <location>
        <begin position="683"/>
        <end position="737"/>
    </location>
</feature>
<feature type="region of interest" description="Disordered" evidence="1">
    <location>
        <begin position="316"/>
        <end position="424"/>
    </location>
</feature>
<dbReference type="GeneID" id="5892980"/>
<feature type="compositionally biased region" description="Basic residues" evidence="1">
    <location>
        <begin position="647"/>
        <end position="656"/>
    </location>
</feature>
<dbReference type="Gene3D" id="1.10.10.60">
    <property type="entry name" value="Homeodomain-like"/>
    <property type="match status" value="1"/>
</dbReference>
<evidence type="ECO:0000256" key="1">
    <source>
        <dbReference type="SAM" id="MobiDB-lite"/>
    </source>
</evidence>
<feature type="compositionally biased region" description="Low complexity" evidence="1">
    <location>
        <begin position="345"/>
        <end position="380"/>
    </location>
</feature>
<feature type="compositionally biased region" description="Low complexity" evidence="1">
    <location>
        <begin position="662"/>
        <end position="674"/>
    </location>
</feature>
<dbReference type="PROSITE" id="PS50090">
    <property type="entry name" value="MYB_LIKE"/>
    <property type="match status" value="1"/>
</dbReference>
<evidence type="ECO:0000313" key="3">
    <source>
        <dbReference type="EMBL" id="EDQ87395.1"/>
    </source>
</evidence>
<organism evidence="3 4">
    <name type="scientific">Monosiga brevicollis</name>
    <name type="common">Choanoflagellate</name>
    <dbReference type="NCBI Taxonomy" id="81824"/>
    <lineage>
        <taxon>Eukaryota</taxon>
        <taxon>Choanoflagellata</taxon>
        <taxon>Craspedida</taxon>
        <taxon>Salpingoecidae</taxon>
        <taxon>Monosiga</taxon>
    </lineage>
</organism>
<feature type="region of interest" description="Disordered" evidence="1">
    <location>
        <begin position="792"/>
        <end position="883"/>
    </location>
</feature>
<protein>
    <recommendedName>
        <fullName evidence="2">Myb-like domain-containing protein</fullName>
    </recommendedName>
</protein>
<dbReference type="GO" id="GO:0000775">
    <property type="term" value="C:chromosome, centromeric region"/>
    <property type="evidence" value="ECO:0000318"/>
    <property type="project" value="GO_Central"/>
</dbReference>
<dbReference type="InterPro" id="IPR001005">
    <property type="entry name" value="SANT/Myb"/>
</dbReference>
<evidence type="ECO:0000259" key="2">
    <source>
        <dbReference type="PROSITE" id="PS50090"/>
    </source>
</evidence>
<feature type="compositionally biased region" description="Low complexity" evidence="1">
    <location>
        <begin position="550"/>
        <end position="559"/>
    </location>
</feature>
<gene>
    <name evidence="3" type="ORF">MONBRDRAFT_33299</name>
</gene>
<keyword evidence="4" id="KW-1185">Reference proteome</keyword>
<dbReference type="OMA" id="SARECCA"/>
<feature type="compositionally biased region" description="Basic residues" evidence="1">
    <location>
        <begin position="101"/>
        <end position="110"/>
    </location>
</feature>
<dbReference type="EMBL" id="CH991559">
    <property type="protein sequence ID" value="EDQ87395.1"/>
    <property type="molecule type" value="Genomic_DNA"/>
</dbReference>
<accession>A9V4M1</accession>
<proteinExistence type="predicted"/>
<feature type="compositionally biased region" description="Acidic residues" evidence="1">
    <location>
        <begin position="115"/>
        <end position="124"/>
    </location>
</feature>
<feature type="compositionally biased region" description="Low complexity" evidence="1">
    <location>
        <begin position="171"/>
        <end position="194"/>
    </location>
</feature>
<dbReference type="Pfam" id="PF09133">
    <property type="entry name" value="SANTA"/>
    <property type="match status" value="1"/>
</dbReference>